<name>A0AAW9SAJ1_9BACT</name>
<feature type="compositionally biased region" description="Acidic residues" evidence="1">
    <location>
        <begin position="129"/>
        <end position="147"/>
    </location>
</feature>
<organism evidence="4 5">
    <name type="scientific">Rapidithrix thailandica</name>
    <dbReference type="NCBI Taxonomy" id="413964"/>
    <lineage>
        <taxon>Bacteria</taxon>
        <taxon>Pseudomonadati</taxon>
        <taxon>Bacteroidota</taxon>
        <taxon>Cytophagia</taxon>
        <taxon>Cytophagales</taxon>
        <taxon>Flammeovirgaceae</taxon>
        <taxon>Rapidithrix</taxon>
    </lineage>
</organism>
<dbReference type="Proteomes" id="UP001403385">
    <property type="component" value="Unassembled WGS sequence"/>
</dbReference>
<dbReference type="Pfam" id="PF18347">
    <property type="entry name" value="DUF5606"/>
    <property type="match status" value="1"/>
</dbReference>
<evidence type="ECO:0000313" key="5">
    <source>
        <dbReference type="Proteomes" id="UP001403385"/>
    </source>
</evidence>
<feature type="domain" description="DUF6852" evidence="3">
    <location>
        <begin position="52"/>
        <end position="121"/>
    </location>
</feature>
<evidence type="ECO:0000259" key="3">
    <source>
        <dbReference type="Pfam" id="PF21186"/>
    </source>
</evidence>
<dbReference type="InterPro" id="IPR049281">
    <property type="entry name" value="BVU_3817-like_C_sf"/>
</dbReference>
<accession>A0AAW9SAJ1</accession>
<keyword evidence="5" id="KW-1185">Reference proteome</keyword>
<feature type="region of interest" description="Disordered" evidence="1">
    <location>
        <begin position="129"/>
        <end position="154"/>
    </location>
</feature>
<dbReference type="InterPro" id="IPR049280">
    <property type="entry name" value="DUF6852"/>
</dbReference>
<feature type="domain" description="DUF5606" evidence="2">
    <location>
        <begin position="3"/>
        <end position="49"/>
    </location>
</feature>
<dbReference type="Gene3D" id="2.30.30.730">
    <property type="match status" value="1"/>
</dbReference>
<dbReference type="AlphaFoldDB" id="A0AAW9SAJ1"/>
<evidence type="ECO:0000259" key="2">
    <source>
        <dbReference type="Pfam" id="PF18347"/>
    </source>
</evidence>
<dbReference type="InterPro" id="IPR041218">
    <property type="entry name" value="DUF5606"/>
</dbReference>
<sequence>MTLKDIAAVAGKPGLFKILKPTKSGVIVESLDKKKLKSVVNASQRVSILQEISVYTTTEEESVPLKQVLLSIREKHGDNVEVSTTDADALRAFIEEILPEYDQERVYTSDLKKLVNWFNILVEYVPEVLDPEPEEEEKEETQEEVSEKEEAAKK</sequence>
<proteinExistence type="predicted"/>
<dbReference type="RefSeq" id="WP_346822289.1">
    <property type="nucleotide sequence ID" value="NZ_JBDKWZ010000009.1"/>
</dbReference>
<reference evidence="4 5" key="1">
    <citation type="submission" date="2024-04" db="EMBL/GenBank/DDBJ databases">
        <title>Novel genus in family Flammeovirgaceae.</title>
        <authorList>
            <person name="Nguyen T.H."/>
            <person name="Vuong T.Q."/>
            <person name="Le H."/>
            <person name="Kim S.-G."/>
        </authorList>
    </citation>
    <scope>NUCLEOTIDE SEQUENCE [LARGE SCALE GENOMIC DNA]</scope>
    <source>
        <strain evidence="4 5">JCM 23209</strain>
    </source>
</reference>
<dbReference type="Gene3D" id="1.10.10.1650">
    <property type="match status" value="1"/>
</dbReference>
<protein>
    <submittedName>
        <fullName evidence="4">DUF5606 domain-containing protein</fullName>
    </submittedName>
</protein>
<dbReference type="Pfam" id="PF21186">
    <property type="entry name" value="DUF6852"/>
    <property type="match status" value="1"/>
</dbReference>
<dbReference type="EMBL" id="JBDKWZ010000009">
    <property type="protein sequence ID" value="MEN7549510.1"/>
    <property type="molecule type" value="Genomic_DNA"/>
</dbReference>
<evidence type="ECO:0000256" key="1">
    <source>
        <dbReference type="SAM" id="MobiDB-lite"/>
    </source>
</evidence>
<dbReference type="InterPro" id="IPR049282">
    <property type="entry name" value="BVU_3817_N_sf"/>
</dbReference>
<comment type="caution">
    <text evidence="4">The sequence shown here is derived from an EMBL/GenBank/DDBJ whole genome shotgun (WGS) entry which is preliminary data.</text>
</comment>
<gene>
    <name evidence="4" type="ORF">AAG747_16420</name>
</gene>
<evidence type="ECO:0000313" key="4">
    <source>
        <dbReference type="EMBL" id="MEN7549510.1"/>
    </source>
</evidence>